<accession>A0A873WAH0</accession>
<feature type="transmembrane region" description="Helical" evidence="1">
    <location>
        <begin position="6"/>
        <end position="25"/>
    </location>
</feature>
<reference evidence="2" key="1">
    <citation type="submission" date="2020-10" db="EMBL/GenBank/DDBJ databases">
        <title>The Isolation and Genome Sequence of a Novel Cyanophage S-H9-1 from the Yellow Sea, China.</title>
        <authorList>
            <person name="Jiang T."/>
        </authorList>
    </citation>
    <scope>NUCLEOTIDE SEQUENCE</scope>
</reference>
<sequence>MKYLKVLLHPVTQFNLLVVGFLILVQGLHTHSHYTMSTDVDSYVHAFCKQNLKECKRIISNLEY</sequence>
<keyword evidence="1" id="KW-0472">Membrane</keyword>
<dbReference type="EMBL" id="MW117966">
    <property type="protein sequence ID" value="QPB08120.1"/>
    <property type="molecule type" value="Genomic_DNA"/>
</dbReference>
<dbReference type="Proteomes" id="UP000663288">
    <property type="component" value="Segment"/>
</dbReference>
<organism evidence="2 3">
    <name type="scientific">Synechococcus phage S-H9-1</name>
    <dbReference type="NCBI Taxonomy" id="2783674"/>
    <lineage>
        <taxon>Viruses</taxon>
        <taxon>Duplodnaviria</taxon>
        <taxon>Heunggongvirae</taxon>
        <taxon>Uroviricota</taxon>
        <taxon>Caudoviricetes</taxon>
        <taxon>Pantevenvirales</taxon>
        <taxon>Kyanoviridae</taxon>
        <taxon>Scyllavirus</taxon>
        <taxon>Scyllavirus aitchnine</taxon>
    </lineage>
</organism>
<dbReference type="GeneID" id="77945719"/>
<keyword evidence="3" id="KW-1185">Reference proteome</keyword>
<dbReference type="RefSeq" id="YP_010669536.1">
    <property type="nucleotide sequence ID" value="NC_070961.1"/>
</dbReference>
<evidence type="ECO:0000256" key="1">
    <source>
        <dbReference type="SAM" id="Phobius"/>
    </source>
</evidence>
<keyword evidence="1" id="KW-0812">Transmembrane</keyword>
<name>A0A873WAH0_9CAUD</name>
<evidence type="ECO:0000313" key="2">
    <source>
        <dbReference type="EMBL" id="QPB08120.1"/>
    </source>
</evidence>
<dbReference type="KEGG" id="vg:77945719"/>
<proteinExistence type="predicted"/>
<protein>
    <submittedName>
        <fullName evidence="2">Uncharacterized protein</fullName>
    </submittedName>
</protein>
<evidence type="ECO:0000313" key="3">
    <source>
        <dbReference type="Proteomes" id="UP000663288"/>
    </source>
</evidence>
<keyword evidence="1" id="KW-1133">Transmembrane helix</keyword>